<proteinExistence type="predicted"/>
<organism evidence="1 2">
    <name type="scientific">Domibacillus antri</name>
    <dbReference type="NCBI Taxonomy" id="1714264"/>
    <lineage>
        <taxon>Bacteria</taxon>
        <taxon>Bacillati</taxon>
        <taxon>Bacillota</taxon>
        <taxon>Bacilli</taxon>
        <taxon>Bacillales</taxon>
        <taxon>Bacillaceae</taxon>
        <taxon>Domibacillus</taxon>
    </lineage>
</organism>
<dbReference type="STRING" id="1714264.BTO30_14985"/>
<dbReference type="Proteomes" id="UP000185568">
    <property type="component" value="Unassembled WGS sequence"/>
</dbReference>
<reference evidence="1 2" key="1">
    <citation type="submission" date="2016-12" db="EMBL/GenBank/DDBJ databases">
        <title>Domibacillus antri genome sequencing.</title>
        <authorList>
            <person name="Verma A."/>
            <person name="Krishnamurthi S."/>
        </authorList>
    </citation>
    <scope>NUCLEOTIDE SEQUENCE [LARGE SCALE GENOMIC DNA]</scope>
    <source>
        <strain evidence="1 2">XD80</strain>
    </source>
</reference>
<comment type="caution">
    <text evidence="1">The sequence shown here is derived from an EMBL/GenBank/DDBJ whole genome shotgun (WGS) entry which is preliminary data.</text>
</comment>
<evidence type="ECO:0000313" key="1">
    <source>
        <dbReference type="EMBL" id="OLN21420.1"/>
    </source>
</evidence>
<dbReference type="RefSeq" id="WP_075399516.1">
    <property type="nucleotide sequence ID" value="NZ_MSDU01000048.1"/>
</dbReference>
<accession>A0A1Q8Q262</accession>
<gene>
    <name evidence="1" type="ORF">BTO30_14985</name>
</gene>
<protein>
    <submittedName>
        <fullName evidence="1">Uncharacterized protein</fullName>
    </submittedName>
</protein>
<evidence type="ECO:0000313" key="2">
    <source>
        <dbReference type="Proteomes" id="UP000185568"/>
    </source>
</evidence>
<dbReference type="EMBL" id="MSDU01000048">
    <property type="protein sequence ID" value="OLN21420.1"/>
    <property type="molecule type" value="Genomic_DNA"/>
</dbReference>
<keyword evidence="2" id="KW-1185">Reference proteome</keyword>
<dbReference type="Pfam" id="PF11672">
    <property type="entry name" value="DUF3268"/>
    <property type="match status" value="1"/>
</dbReference>
<sequence length="135" mass="15518">MICPYCQKEAGFLSSKEYYGTDYGTNLYVCRACDARVGTHKSSKRALGTMANATLRDLRKKCHLLFDRMWKSNEVSRSGAYIWLQGAMNLPSEKAHIGMFDEEQCKKLLHVLKEKRIADLKQKGREHADRLKISE</sequence>
<name>A0A1Q8Q262_9BACI</name>
<dbReference type="AlphaFoldDB" id="A0A1Q8Q262"/>
<dbReference type="InterPro" id="IPR021686">
    <property type="entry name" value="DUF3268"/>
</dbReference>
<dbReference type="OrthoDB" id="1028010at2"/>